<gene>
    <name evidence="2" type="ORF">BOSOLAPHORUS_40</name>
</gene>
<evidence type="ECO:0000256" key="1">
    <source>
        <dbReference type="SAM" id="Phobius"/>
    </source>
</evidence>
<reference evidence="3" key="1">
    <citation type="submission" date="2017-12" db="EMBL/GenBank/DDBJ databases">
        <authorList>
            <person name="Sharma R."/>
            <person name="Galbraith T."/>
            <person name="Beatty N."/>
            <person name="Choi M.C."/>
            <person name="Duncan S."/>
            <person name="Fajardo C.P."/>
            <person name="Ferguson H.P."/>
            <person name="Kruger J.L."/>
            <person name="Webb C.J."/>
            <person name="Grose J.H."/>
        </authorList>
    </citation>
    <scope>NUCLEOTIDE SEQUENCE [LARGE SCALE GENOMIC DNA]</scope>
</reference>
<evidence type="ECO:0000313" key="3">
    <source>
        <dbReference type="Proteomes" id="UP000241811"/>
    </source>
</evidence>
<dbReference type="Proteomes" id="UP000241811">
    <property type="component" value="Segment"/>
</dbReference>
<keyword evidence="1" id="KW-1133">Transmembrane helix</keyword>
<keyword evidence="1" id="KW-0472">Membrane</keyword>
<evidence type="ECO:0000313" key="2">
    <source>
        <dbReference type="EMBL" id="AUG85828.1"/>
    </source>
</evidence>
<accession>A0A2H5BHQ0</accession>
<protein>
    <submittedName>
        <fullName evidence="2">Uncharacterized protein</fullName>
    </submittedName>
</protein>
<keyword evidence="1" id="KW-0812">Transmembrane</keyword>
<dbReference type="EMBL" id="MG655267">
    <property type="protein sequence ID" value="AUG85828.1"/>
    <property type="molecule type" value="Genomic_DNA"/>
</dbReference>
<feature type="transmembrane region" description="Helical" evidence="1">
    <location>
        <begin position="38"/>
        <end position="65"/>
    </location>
</feature>
<name>A0A2H5BHQ0_9CAUD</name>
<organism evidence="2 3">
    <name type="scientific">Erwinia phage vB_EamM_Bosolaphorus</name>
    <dbReference type="NCBI Taxonomy" id="2060126"/>
    <lineage>
        <taxon>Viruses</taxon>
        <taxon>Duplodnaviria</taxon>
        <taxon>Heunggongvirae</taxon>
        <taxon>Uroviricota</taxon>
        <taxon>Caudoviricetes</taxon>
        <taxon>Chimalliviridae</taxon>
        <taxon>Agricanvirus</taxon>
        <taxon>Agricanvirus ray</taxon>
    </lineage>
</organism>
<proteinExistence type="predicted"/>
<sequence>MSLICVDHLVAACATFVLLLVLERIIHRDEPDHTLIELLITAFGISISIPITVGMIMLTYVILLIRKQPNALTRASYFPVEILRLITRNRFRRKPSIL</sequence>